<dbReference type="EMBL" id="UGSB01000001">
    <property type="protein sequence ID" value="SUA56684.1"/>
    <property type="molecule type" value="Genomic_DNA"/>
</dbReference>
<name>A0A378XGN3_9BURK</name>
<organism evidence="3 4">
    <name type="scientific">Oligella ureolytica</name>
    <dbReference type="NCBI Taxonomy" id="90244"/>
    <lineage>
        <taxon>Bacteria</taxon>
        <taxon>Pseudomonadati</taxon>
        <taxon>Pseudomonadota</taxon>
        <taxon>Betaproteobacteria</taxon>
        <taxon>Burkholderiales</taxon>
        <taxon>Alcaligenaceae</taxon>
        <taxon>Oligella</taxon>
    </lineage>
</organism>
<evidence type="ECO:0000256" key="1">
    <source>
        <dbReference type="SAM" id="SignalP"/>
    </source>
</evidence>
<evidence type="ECO:0000313" key="2">
    <source>
        <dbReference type="EMBL" id="QPT39560.1"/>
    </source>
</evidence>
<reference evidence="2 5" key="2">
    <citation type="submission" date="2020-12" db="EMBL/GenBank/DDBJ databases">
        <title>FDA dAtabase for Regulatory Grade micrObial Sequences (FDA-ARGOS): Supporting development and validation of Infectious Disease Dx tests.</title>
        <authorList>
            <person name="Sproer C."/>
            <person name="Gronow S."/>
            <person name="Severitt S."/>
            <person name="Schroder I."/>
            <person name="Tallon L."/>
            <person name="Sadzewicz L."/>
            <person name="Zhao X."/>
            <person name="Boylan J."/>
            <person name="Ott S."/>
            <person name="Bowen H."/>
            <person name="Vavikolanu K."/>
            <person name="Mehta A."/>
            <person name="Aluvathingal J."/>
            <person name="Nadendla S."/>
            <person name="Lowell S."/>
            <person name="Myers T."/>
            <person name="Yan Y."/>
            <person name="Sichtig H."/>
        </authorList>
    </citation>
    <scope>NUCLEOTIDE SEQUENCE [LARGE SCALE GENOMIC DNA]</scope>
    <source>
        <strain evidence="2 5">FDAARGOS_872</strain>
    </source>
</reference>
<dbReference type="EMBL" id="CP065725">
    <property type="protein sequence ID" value="QPT39560.1"/>
    <property type="molecule type" value="Genomic_DNA"/>
</dbReference>
<feature type="signal peptide" evidence="1">
    <location>
        <begin position="1"/>
        <end position="18"/>
    </location>
</feature>
<keyword evidence="1" id="KW-0732">Signal</keyword>
<dbReference type="STRING" id="1122619.GCA_000373745_00406"/>
<sequence>MKKVVFLPLVALTLSACVQLPVYPPMTETEMSEVNCRALWKDAERLNRVIYNVRAKYPHSTPAGRDAEVMDAAQTRLNQVQELSVQNMCTYG</sequence>
<dbReference type="Proteomes" id="UP000254603">
    <property type="component" value="Unassembled WGS sequence"/>
</dbReference>
<reference evidence="3 4" key="1">
    <citation type="submission" date="2018-06" db="EMBL/GenBank/DDBJ databases">
        <authorList>
            <consortium name="Pathogen Informatics"/>
            <person name="Doyle S."/>
        </authorList>
    </citation>
    <scope>NUCLEOTIDE SEQUENCE [LARGE SCALE GENOMIC DNA]</scope>
    <source>
        <strain evidence="3 4">NCTC11997</strain>
    </source>
</reference>
<dbReference type="PROSITE" id="PS51257">
    <property type="entry name" value="PROKAR_LIPOPROTEIN"/>
    <property type="match status" value="1"/>
</dbReference>
<dbReference type="AlphaFoldDB" id="A0A378XGN3"/>
<evidence type="ECO:0008006" key="6">
    <source>
        <dbReference type="Google" id="ProtNLM"/>
    </source>
</evidence>
<keyword evidence="5" id="KW-1185">Reference proteome</keyword>
<evidence type="ECO:0000313" key="4">
    <source>
        <dbReference type="Proteomes" id="UP000254603"/>
    </source>
</evidence>
<dbReference type="RefSeq" id="WP_018573588.1">
    <property type="nucleotide sequence ID" value="NZ_CP065725.1"/>
</dbReference>
<protein>
    <recommendedName>
        <fullName evidence="6">Lipoprotein</fullName>
    </recommendedName>
</protein>
<evidence type="ECO:0000313" key="5">
    <source>
        <dbReference type="Proteomes" id="UP000594903"/>
    </source>
</evidence>
<feature type="chain" id="PRO_5017069382" description="Lipoprotein" evidence="1">
    <location>
        <begin position="19"/>
        <end position="92"/>
    </location>
</feature>
<evidence type="ECO:0000313" key="3">
    <source>
        <dbReference type="EMBL" id="SUA56684.1"/>
    </source>
</evidence>
<gene>
    <name evidence="2" type="ORF">I6G29_10445</name>
    <name evidence="3" type="ORF">NCTC11997_02152</name>
</gene>
<accession>A0A378XGN3</accession>
<proteinExistence type="predicted"/>
<dbReference type="Proteomes" id="UP000594903">
    <property type="component" value="Chromosome"/>
</dbReference>
<dbReference type="OrthoDB" id="9910894at2"/>